<accession>A0A314YJY2</accession>
<dbReference type="Proteomes" id="UP000250321">
    <property type="component" value="Unassembled WGS sequence"/>
</dbReference>
<evidence type="ECO:0000313" key="1">
    <source>
        <dbReference type="EMBL" id="PQQ06913.1"/>
    </source>
</evidence>
<dbReference type="OrthoDB" id="1686871at2759"/>
<sequence>MREEVIKLIPSLVYADPRSKLGIFKDAFDVSVQAIINKVTKLRMDILEGRTDDNFIEETVGSMLCWRRAT</sequence>
<protein>
    <submittedName>
        <fullName evidence="1">Xyloglucan galactosyltransferase MUR3</fullName>
    </submittedName>
</protein>
<proteinExistence type="predicted"/>
<organism evidence="1 2">
    <name type="scientific">Prunus yedoensis var. nudiflora</name>
    <dbReference type="NCBI Taxonomy" id="2094558"/>
    <lineage>
        <taxon>Eukaryota</taxon>
        <taxon>Viridiplantae</taxon>
        <taxon>Streptophyta</taxon>
        <taxon>Embryophyta</taxon>
        <taxon>Tracheophyta</taxon>
        <taxon>Spermatophyta</taxon>
        <taxon>Magnoliopsida</taxon>
        <taxon>eudicotyledons</taxon>
        <taxon>Gunneridae</taxon>
        <taxon>Pentapetalae</taxon>
        <taxon>rosids</taxon>
        <taxon>fabids</taxon>
        <taxon>Rosales</taxon>
        <taxon>Rosaceae</taxon>
        <taxon>Amygdaloideae</taxon>
        <taxon>Amygdaleae</taxon>
        <taxon>Prunus</taxon>
    </lineage>
</organism>
<keyword evidence="1" id="KW-0808">Transferase</keyword>
<reference evidence="1 2" key="1">
    <citation type="submission" date="2018-02" db="EMBL/GenBank/DDBJ databases">
        <title>Draft genome of wild Prunus yedoensis var. nudiflora.</title>
        <authorList>
            <person name="Baek S."/>
            <person name="Kim J.-H."/>
            <person name="Choi K."/>
            <person name="Kim G.-B."/>
            <person name="Cho A."/>
            <person name="Jang H."/>
            <person name="Shin C.-H."/>
            <person name="Yu H.-J."/>
            <person name="Mun J.-H."/>
        </authorList>
    </citation>
    <scope>NUCLEOTIDE SEQUENCE [LARGE SCALE GENOMIC DNA]</scope>
    <source>
        <strain evidence="2">cv. Jeju island</strain>
        <tissue evidence="1">Leaf</tissue>
    </source>
</reference>
<comment type="caution">
    <text evidence="1">The sequence shown here is derived from an EMBL/GenBank/DDBJ whole genome shotgun (WGS) entry which is preliminary data.</text>
</comment>
<name>A0A314YJY2_PRUYE</name>
<dbReference type="EMBL" id="PJQY01000921">
    <property type="protein sequence ID" value="PQQ06913.1"/>
    <property type="molecule type" value="Genomic_DNA"/>
</dbReference>
<keyword evidence="2" id="KW-1185">Reference proteome</keyword>
<dbReference type="STRING" id="2094558.A0A314YJY2"/>
<dbReference type="AlphaFoldDB" id="A0A314YJY2"/>
<dbReference type="GO" id="GO:0016757">
    <property type="term" value="F:glycosyltransferase activity"/>
    <property type="evidence" value="ECO:0007669"/>
    <property type="project" value="UniProtKB-KW"/>
</dbReference>
<gene>
    <name evidence="1" type="ORF">Pyn_20819</name>
</gene>
<keyword evidence="1" id="KW-0328">Glycosyltransferase</keyword>
<evidence type="ECO:0000313" key="2">
    <source>
        <dbReference type="Proteomes" id="UP000250321"/>
    </source>
</evidence>